<protein>
    <submittedName>
        <fullName evidence="2">Uncharacterized protein</fullName>
    </submittedName>
</protein>
<dbReference type="EMBL" id="RHLC01000003">
    <property type="protein sequence ID" value="TPP44300.1"/>
    <property type="molecule type" value="Genomic_DNA"/>
</dbReference>
<dbReference type="EMBL" id="RHLD01000029">
    <property type="protein sequence ID" value="TPP46520.1"/>
    <property type="molecule type" value="Genomic_DNA"/>
</dbReference>
<evidence type="ECO:0000313" key="2">
    <source>
        <dbReference type="EMBL" id="TPP46520.1"/>
    </source>
</evidence>
<sequence>MTVTGTTTRQLCSVPTTAAMSLAEESARRRVRRLAGMGKYELAEELLQSDCAQSETALSAAAMQLERDGAHQWNALQRAEGQYLLQQRRAASQEKRVHLERLLRSQAERRRADEEELARFAASETVKLQTMPIAVPREVLVLQQQETELRWEGSFSEAAKRRRDAARLERELLGAYLLSRGSLLEHRITRQAAALLKRETIALEKDDASMAALQAKHAGHRRCAVAQLRHIEDGMLAAQSRTHRYLQETRARNGMLSATHTRTQRGTALERRVYGDAYRLPSLCELYGSLMEERPSTSPAV</sequence>
<organism evidence="2 4">
    <name type="scientific">Leishmania donovani</name>
    <dbReference type="NCBI Taxonomy" id="5661"/>
    <lineage>
        <taxon>Eukaryota</taxon>
        <taxon>Discoba</taxon>
        <taxon>Euglenozoa</taxon>
        <taxon>Kinetoplastea</taxon>
        <taxon>Metakinetoplastina</taxon>
        <taxon>Trypanosomatida</taxon>
        <taxon>Trypanosomatidae</taxon>
        <taxon>Leishmaniinae</taxon>
        <taxon>Leishmania</taxon>
    </lineage>
</organism>
<evidence type="ECO:0000313" key="4">
    <source>
        <dbReference type="Proteomes" id="UP000318821"/>
    </source>
</evidence>
<comment type="caution">
    <text evidence="2">The sequence shown here is derived from an EMBL/GenBank/DDBJ whole genome shotgun (WGS) entry which is preliminary data.</text>
</comment>
<dbReference type="VEuPathDB" id="TriTrypDB:LdBPK_350090.1"/>
<reference evidence="3" key="3">
    <citation type="submission" date="2019-02" db="EMBL/GenBank/DDBJ databases">
        <title>FDA dAtabase for Regulatory Grade micrObial Sequences (FDA-ARGOS): Supporting development and validation of Infectious Disease Dx tests.</title>
        <authorList>
            <person name="Duncan R."/>
            <person name="Fisher C."/>
            <person name="Tallon L."/>
            <person name="Sadzewicz L."/>
            <person name="Sengamalay N."/>
            <person name="Ott S."/>
            <person name="Godinez A."/>
            <person name="Nagaraj S."/>
            <person name="Vavikolanu K."/>
            <person name="Nadendla S."/>
            <person name="Aluvathingal J."/>
            <person name="Sichtig H."/>
        </authorList>
    </citation>
    <scope>NUCLEOTIDE SEQUENCE [LARGE SCALE GENOMIC DNA]</scope>
    <source>
        <strain evidence="3">FDAARGOS_361</strain>
    </source>
</reference>
<dbReference type="VEuPathDB" id="TriTrypDB:LdCL_350005900"/>
<dbReference type="AlphaFoldDB" id="A0A504XK63"/>
<dbReference type="VEuPathDB" id="TriTrypDB:LDHU3_35.0150"/>
<proteinExistence type="predicted"/>
<dbReference type="Proteomes" id="UP000318447">
    <property type="component" value="Unassembled WGS sequence"/>
</dbReference>
<evidence type="ECO:0000313" key="1">
    <source>
        <dbReference type="EMBL" id="TPP44300.1"/>
    </source>
</evidence>
<gene>
    <name evidence="2" type="ORF">CGC20_0890</name>
    <name evidence="1" type="ORF">CGC21_5665</name>
</gene>
<name>A0A504XK63_LEIDO</name>
<evidence type="ECO:0000313" key="3">
    <source>
        <dbReference type="Proteomes" id="UP000318447"/>
    </source>
</evidence>
<reference evidence="2" key="1">
    <citation type="submission" date="2019-02" db="EMBL/GenBank/DDBJ databases">
        <title>FDA dAtabase for Regulatory Grade micrObial Sequences (FDA-ARGOS): Supporting development and validation of Infectious Disease Dx tests.</title>
        <authorList>
            <person name="Duncan R."/>
            <person name="Fisher C."/>
            <person name="Tallon L.J."/>
            <person name="Sadzewicz L."/>
            <person name="Sengamalay N."/>
            <person name="Ott S."/>
            <person name="Godinez A."/>
            <person name="Nagaraj S."/>
            <person name="Nadendla S."/>
            <person name="Sichtig H."/>
        </authorList>
    </citation>
    <scope>NUCLEOTIDE SEQUENCE</scope>
    <source>
        <strain evidence="2">FDAARGOS_360</strain>
        <strain evidence="1">FDAARGOS_361</strain>
    </source>
</reference>
<dbReference type="Proteomes" id="UP000318821">
    <property type="component" value="Unassembled WGS sequence"/>
</dbReference>
<reference evidence="4" key="2">
    <citation type="submission" date="2019-02" db="EMBL/GenBank/DDBJ databases">
        <title>FDA dAtabase for Regulatory Grade micrObial Sequences (FDA-ARGOS): Supporting development and validation of Infectious Disease Dx tests.</title>
        <authorList>
            <person name="Duncan R."/>
            <person name="Fisher C."/>
            <person name="Tallon L."/>
            <person name="Sadzewicz L."/>
            <person name="Sengamalay N."/>
            <person name="Ott S."/>
            <person name="Godinez A."/>
            <person name="Nagaraj S."/>
            <person name="Vavikolanu K."/>
            <person name="Vyas G."/>
            <person name="Nadendla S."/>
            <person name="Aluvathingal J."/>
            <person name="Sichtig H."/>
        </authorList>
    </citation>
    <scope>NUCLEOTIDE SEQUENCE [LARGE SCALE GENOMIC DNA]</scope>
    <source>
        <strain evidence="4">FDAARGOS_360</strain>
    </source>
</reference>
<accession>A0A504XK63</accession>